<dbReference type="NCBIfam" id="TIGR01733">
    <property type="entry name" value="AA-adenyl-dom"/>
    <property type="match status" value="1"/>
</dbReference>
<evidence type="ECO:0000256" key="1">
    <source>
        <dbReference type="ARBA" id="ARBA00001957"/>
    </source>
</evidence>
<evidence type="ECO:0000256" key="2">
    <source>
        <dbReference type="ARBA" id="ARBA00005102"/>
    </source>
</evidence>
<evidence type="ECO:0000256" key="5">
    <source>
        <dbReference type="ARBA" id="ARBA00022450"/>
    </source>
</evidence>
<evidence type="ECO:0000256" key="4">
    <source>
        <dbReference type="ARBA" id="ARBA00016743"/>
    </source>
</evidence>
<dbReference type="InterPro" id="IPR036736">
    <property type="entry name" value="ACP-like_sf"/>
</dbReference>
<evidence type="ECO:0000313" key="11">
    <source>
        <dbReference type="EMBL" id="MFC5943065.1"/>
    </source>
</evidence>
<dbReference type="SUPFAM" id="SSF52777">
    <property type="entry name" value="CoA-dependent acyltransferases"/>
    <property type="match status" value="3"/>
</dbReference>
<dbReference type="SMART" id="SM00823">
    <property type="entry name" value="PKS_PP"/>
    <property type="match status" value="1"/>
</dbReference>
<dbReference type="Pfam" id="PF00550">
    <property type="entry name" value="PP-binding"/>
    <property type="match status" value="1"/>
</dbReference>
<gene>
    <name evidence="11" type="ORF">ACFPZ4_16460</name>
</gene>
<evidence type="ECO:0000256" key="9">
    <source>
        <dbReference type="SAM" id="MobiDB-lite"/>
    </source>
</evidence>
<evidence type="ECO:0000256" key="6">
    <source>
        <dbReference type="ARBA" id="ARBA00022553"/>
    </source>
</evidence>
<feature type="region of interest" description="Disordered" evidence="9">
    <location>
        <begin position="1"/>
        <end position="25"/>
    </location>
</feature>
<dbReference type="RefSeq" id="WP_377536779.1">
    <property type="nucleotide sequence ID" value="NZ_JBHSQQ010000092.1"/>
</dbReference>
<keyword evidence="7" id="KW-0436">Ligase</keyword>
<proteinExistence type="inferred from homology"/>
<name>A0ABW1HQR2_9ACTN</name>
<evidence type="ECO:0000256" key="8">
    <source>
        <dbReference type="ARBA" id="ARBA00033440"/>
    </source>
</evidence>
<dbReference type="Gene3D" id="3.30.559.10">
    <property type="entry name" value="Chloramphenicol acetyltransferase-like domain"/>
    <property type="match status" value="1"/>
</dbReference>
<protein>
    <recommendedName>
        <fullName evidence="4">Phenyloxazoline synthase MbtB</fullName>
    </recommendedName>
    <alternativeName>
        <fullName evidence="8">Mycobactin synthetase protein B</fullName>
    </alternativeName>
</protein>
<dbReference type="Gene3D" id="3.30.559.30">
    <property type="entry name" value="Nonribosomal peptide synthetase, condensation domain"/>
    <property type="match status" value="2"/>
</dbReference>
<dbReference type="InterPro" id="IPR020806">
    <property type="entry name" value="PKS_PP-bd"/>
</dbReference>
<dbReference type="Pfam" id="PF00668">
    <property type="entry name" value="Condensation"/>
    <property type="match status" value="1"/>
</dbReference>
<dbReference type="Proteomes" id="UP001596207">
    <property type="component" value="Unassembled WGS sequence"/>
</dbReference>
<dbReference type="PROSITE" id="PS50075">
    <property type="entry name" value="CARRIER"/>
    <property type="match status" value="1"/>
</dbReference>
<dbReference type="InterPro" id="IPR020459">
    <property type="entry name" value="AMP-binding"/>
</dbReference>
<dbReference type="Gene3D" id="1.10.1200.10">
    <property type="entry name" value="ACP-like"/>
    <property type="match status" value="1"/>
</dbReference>
<dbReference type="EMBL" id="JBHSQQ010000092">
    <property type="protein sequence ID" value="MFC5943065.1"/>
    <property type="molecule type" value="Genomic_DNA"/>
</dbReference>
<dbReference type="InterPro" id="IPR029058">
    <property type="entry name" value="AB_hydrolase_fold"/>
</dbReference>
<dbReference type="Gene3D" id="3.40.50.1820">
    <property type="entry name" value="alpha/beta hydrolase"/>
    <property type="match status" value="1"/>
</dbReference>
<dbReference type="InterPro" id="IPR020845">
    <property type="entry name" value="AMP-binding_CS"/>
</dbReference>
<dbReference type="InterPro" id="IPR042099">
    <property type="entry name" value="ANL_N_sf"/>
</dbReference>
<comment type="caution">
    <text evidence="11">The sequence shown here is derived from an EMBL/GenBank/DDBJ whole genome shotgun (WGS) entry which is preliminary data.</text>
</comment>
<accession>A0ABW1HQR2</accession>
<dbReference type="InterPro" id="IPR045851">
    <property type="entry name" value="AMP-bd_C_sf"/>
</dbReference>
<dbReference type="InterPro" id="IPR009081">
    <property type="entry name" value="PP-bd_ACP"/>
</dbReference>
<dbReference type="PRINTS" id="PR00154">
    <property type="entry name" value="AMPBINDING"/>
</dbReference>
<dbReference type="InterPro" id="IPR023213">
    <property type="entry name" value="CAT-like_dom_sf"/>
</dbReference>
<dbReference type="Pfam" id="PF00501">
    <property type="entry name" value="AMP-binding"/>
    <property type="match status" value="2"/>
</dbReference>
<dbReference type="PANTHER" id="PTHR45527">
    <property type="entry name" value="NONRIBOSOMAL PEPTIDE SYNTHETASE"/>
    <property type="match status" value="1"/>
</dbReference>
<dbReference type="Gene3D" id="3.40.50.12780">
    <property type="entry name" value="N-terminal domain of ligase-like"/>
    <property type="match status" value="1"/>
</dbReference>
<dbReference type="InterPro" id="IPR057737">
    <property type="entry name" value="Condensation_MtbB-like"/>
</dbReference>
<dbReference type="CDD" id="cd12114">
    <property type="entry name" value="A_NRPS_TlmIV_like"/>
    <property type="match status" value="1"/>
</dbReference>
<evidence type="ECO:0000256" key="7">
    <source>
        <dbReference type="ARBA" id="ARBA00022598"/>
    </source>
</evidence>
<dbReference type="InterPro" id="IPR000873">
    <property type="entry name" value="AMP-dep_synth/lig_dom"/>
</dbReference>
<comment type="pathway">
    <text evidence="2">Siderophore biosynthesis; mycobactin biosynthesis.</text>
</comment>
<keyword evidence="5" id="KW-0596">Phosphopantetheine</keyword>
<dbReference type="InterPro" id="IPR001242">
    <property type="entry name" value="Condensation_dom"/>
</dbReference>
<evidence type="ECO:0000259" key="10">
    <source>
        <dbReference type="PROSITE" id="PS50075"/>
    </source>
</evidence>
<dbReference type="PANTHER" id="PTHR45527:SF10">
    <property type="entry name" value="PYOCHELIN SYNTHASE PCHF"/>
    <property type="match status" value="1"/>
</dbReference>
<dbReference type="Gene3D" id="3.40.50.980">
    <property type="match status" value="2"/>
</dbReference>
<feature type="domain" description="Carrier" evidence="10">
    <location>
        <begin position="1856"/>
        <end position="1931"/>
    </location>
</feature>
<evidence type="ECO:0000313" key="12">
    <source>
        <dbReference type="Proteomes" id="UP001596207"/>
    </source>
</evidence>
<feature type="compositionally biased region" description="Acidic residues" evidence="9">
    <location>
        <begin position="862"/>
        <end position="874"/>
    </location>
</feature>
<organism evidence="11 12">
    <name type="scientific">Micromonospora harpali</name>
    <dbReference type="NCBI Taxonomy" id="1490225"/>
    <lineage>
        <taxon>Bacteria</taxon>
        <taxon>Bacillati</taxon>
        <taxon>Actinomycetota</taxon>
        <taxon>Actinomycetes</taxon>
        <taxon>Micromonosporales</taxon>
        <taxon>Micromonosporaceae</taxon>
        <taxon>Micromonospora</taxon>
    </lineage>
</organism>
<dbReference type="InterPro" id="IPR006162">
    <property type="entry name" value="Ppantetheine_attach_site"/>
</dbReference>
<dbReference type="Pfam" id="PF13193">
    <property type="entry name" value="AMP-binding_C"/>
    <property type="match status" value="2"/>
</dbReference>
<dbReference type="InterPro" id="IPR010071">
    <property type="entry name" value="AA_adenyl_dom"/>
</dbReference>
<dbReference type="Gene3D" id="3.30.300.30">
    <property type="match status" value="2"/>
</dbReference>
<comment type="similarity">
    <text evidence="3">Belongs to the ATP-dependent AMP-binding enzyme family. MbtB subfamily.</text>
</comment>
<dbReference type="InterPro" id="IPR025110">
    <property type="entry name" value="AMP-bd_C"/>
</dbReference>
<reference evidence="12" key="1">
    <citation type="journal article" date="2019" name="Int. J. Syst. Evol. Microbiol.">
        <title>The Global Catalogue of Microorganisms (GCM) 10K type strain sequencing project: providing services to taxonomists for standard genome sequencing and annotation.</title>
        <authorList>
            <consortium name="The Broad Institute Genomics Platform"/>
            <consortium name="The Broad Institute Genome Sequencing Center for Infectious Disease"/>
            <person name="Wu L."/>
            <person name="Ma J."/>
        </authorList>
    </citation>
    <scope>NUCLEOTIDE SEQUENCE [LARGE SCALE GENOMIC DNA]</scope>
    <source>
        <strain evidence="12">CGMCC 4.7173</strain>
    </source>
</reference>
<dbReference type="Gene3D" id="2.30.38.10">
    <property type="entry name" value="Luciferase, Domain 3"/>
    <property type="match status" value="1"/>
</dbReference>
<dbReference type="SUPFAM" id="SSF56801">
    <property type="entry name" value="Acetyl-CoA synthetase-like"/>
    <property type="match status" value="2"/>
</dbReference>
<feature type="region of interest" description="Disordered" evidence="9">
    <location>
        <begin position="850"/>
        <end position="888"/>
    </location>
</feature>
<sequence length="1958" mass="210800">MTTSLPIGDTSPGRPGTERPGTAAGSARELWRQHLAGATAAVELPLDRLRPPEREYTPARVPVPVAPRTLAALADLDVTPPVGWLAALVALLVRYGAETDLVVGMPAGDTEATARRVRVPVGASYRALIRQVESAEANANRLPPLPLAEVGRLVRPDDVPGAAAPFPVGFHPAAGGPGRVWPGADLTLALGPDGAPSLHYDATLFTAATAGRLADHLATLLGSLVAAPDRPVSRATLLPAAERRRMLVDWNDTRVDFTDERPWADRVADLAARRPDAPAVRDRGVRLSFAQLDAAANRLARHLRAVGQPDGGRVDLYLERGTAAVVATLAAHRAAAAVVLLDPGQPGSRIELMLAETRPDVVVTLDGLLDDLPGQVARRAVCLDRDAADIDAREATAPEVAAPGPEAVCQIAYTSGSTGAPKAVRQRHRTLVNLANWTCRAYGVGPEDRASWVSAPGFGIGLLEWMPFLACGAEITIADARTTASPTRLRDWLVARGVTHALVLNRLAERLAGLFWPDRSALRFLVAVGEPLRHWPSPALPFEVVACYGATEVGAATSCYDRGSGVRCTSRGVAEDERAVRLPSAGRPIANVRLYVLDRHREPVPAGVAGELYVAGAGLAAGYLARPECDAEAFVRNPLPEEPEPVLYRTGDLARYRPDGTVEILGRADAVVRVAGRRVTLTEVEAALTADGTVREAAVLARPGRDGRGQLVAYVVPADEAAFSTRELREGLANRLPSHLLPGAIVRLAGLPCLPNGKLDRAALPAPPAPVSDAPYVAPRSELERDLADLCAEVLGVERIGVEDDLTGAATPQRLRQAVSALAASRYGVDLAPDRVASVARAAALIEAARVDQPTDGGDDGHDGDDDGYDDEPFGDLPPMAHHPDDRYEPFPLTDTQQAYWIGRSDAVELGSVGCHGYWEWCSGDLDVDRFRAAWARVLQRHDMLRAVIRPDGTQRVLADPPAYEIPVLDLRDRDPADADRAVAELREHLSHHVAPADTFPLWDVRLTLLPDGRGLIHLSLDLLIIDAWSYFQILVPDLVTCYEDPAAELPEPGLSFRDYVLAAEVALERSEAYQRSRRYWLDRIERGLPAAPELPRAAGAAEVTDVRFTRREHRLDPAAWATLKERAHAVGATPSGVVVAAFAEVLRAWSGNDRFTINFPLFNRLPLHPDVDKLIGDFTTTSLLAVEKVDGTFADRARSLQQQLFEDLEHRHFGGVRVMRELARRQRGQVRAAFPVVVTSLLGQPPRHFTTALGEASHTSTQTPQVTLDFQVSEVAGALHFSWDTIDEVFPAGMLADMFGAYCGLLDRLVAEPRSWRSERFALVPEHQLAVRREVNRTDAPVSDTLLHAPVAAHAAARPDAPAVICGDTVLTYRELDRRVNQVGRLLRDGGARPNELVAVVMEKGWEQIVAAHGVLAAGAAYLPIDAQVPTERLHHLLRDGEVSTVLTQAAVDPGVEWPDGVRRLRVDADFDDVDPTPLAPVQAVTDLAYVIYTSGSTGKPKGVMVDHRGAANTICDVNRRFGVGPDDRCLAVSGLHFDLSVYDVFGIVAAGGTVVVPTPTPNPDPQQWAELVRRHGVTFWNSVPALLEILVSHVEGTGETLAPLALTVLAGDWIPLTLPDRVRAVAPGIRVIGSGGPTETCVWSVINPIGEVDPAWPSIPYGRPMSNQRYHVLDARGDHRPVWVPGEIHIASEVGLARGYWRDPERTDAQFVRDPATGERRYASGDLGRYLPDGSIEILGRTDFQVKIQGHRIELGEVEAALAEHPAVDRAVAVAAGATPQTLRLVAYVTPARPDAPPEPADVLAHVGAKLPRYMVPGALTVLERLPLTGNGKVDRRALTEATVGRDDEQDFTAPEGPVEQLLAEVWAELLGVDRVGRHDHFFALGGNSVIATQLVSRVRELTGGELPLRAVFTGPTVAEVAATLLDDPEQGEGVAAAARLLAELGEADDLAEFLE</sequence>
<dbReference type="CDD" id="cd19535">
    <property type="entry name" value="Cyc_NRPS"/>
    <property type="match status" value="1"/>
</dbReference>
<dbReference type="PROSITE" id="PS00455">
    <property type="entry name" value="AMP_BINDING"/>
    <property type="match status" value="2"/>
</dbReference>
<keyword evidence="6" id="KW-0597">Phosphoprotein</keyword>
<dbReference type="SUPFAM" id="SSF47336">
    <property type="entry name" value="ACP-like"/>
    <property type="match status" value="1"/>
</dbReference>
<evidence type="ECO:0000256" key="3">
    <source>
        <dbReference type="ARBA" id="ARBA00007380"/>
    </source>
</evidence>
<comment type="cofactor">
    <cofactor evidence="1">
        <name>pantetheine 4'-phosphate</name>
        <dbReference type="ChEBI" id="CHEBI:47942"/>
    </cofactor>
</comment>
<keyword evidence="12" id="KW-1185">Reference proteome</keyword>
<dbReference type="PROSITE" id="PS00012">
    <property type="entry name" value="PHOSPHOPANTETHEINE"/>
    <property type="match status" value="1"/>
</dbReference>